<dbReference type="AlphaFoldDB" id="A0AAQ1UHW7"/>
<accession>A0AAQ1UHW7</accession>
<evidence type="ECO:0000313" key="5">
    <source>
        <dbReference type="Proteomes" id="UP000255283"/>
    </source>
</evidence>
<protein>
    <submittedName>
        <fullName evidence="4">D-alanyl-D-alanine carboxypeptidase dacB</fullName>
        <ecNumber evidence="4">3.4.16.4</ecNumber>
    </submittedName>
</protein>
<dbReference type="Pfam" id="PF02113">
    <property type="entry name" value="Peptidase_S13"/>
    <property type="match status" value="2"/>
</dbReference>
<dbReference type="EMBL" id="UGTJ01000001">
    <property type="protein sequence ID" value="SUB79742.1"/>
    <property type="molecule type" value="Genomic_DNA"/>
</dbReference>
<keyword evidence="4" id="KW-0121">Carboxypeptidase</keyword>
<dbReference type="EC" id="3.4.16.4" evidence="4"/>
<evidence type="ECO:0000313" key="4">
    <source>
        <dbReference type="EMBL" id="SUB79742.1"/>
    </source>
</evidence>
<evidence type="ECO:0000256" key="3">
    <source>
        <dbReference type="SAM" id="SignalP"/>
    </source>
</evidence>
<evidence type="ECO:0000256" key="2">
    <source>
        <dbReference type="ARBA" id="ARBA00022801"/>
    </source>
</evidence>
<dbReference type="Gene3D" id="3.50.80.20">
    <property type="entry name" value="D-Ala-D-Ala carboxypeptidase C, peptidase S13"/>
    <property type="match status" value="1"/>
</dbReference>
<dbReference type="InterPro" id="IPR000667">
    <property type="entry name" value="Peptidase_S13"/>
</dbReference>
<dbReference type="SUPFAM" id="SSF56601">
    <property type="entry name" value="beta-lactamase/transpeptidase-like"/>
    <property type="match status" value="1"/>
</dbReference>
<dbReference type="Proteomes" id="UP000255283">
    <property type="component" value="Unassembled WGS sequence"/>
</dbReference>
<dbReference type="GO" id="GO:0006508">
    <property type="term" value="P:proteolysis"/>
    <property type="evidence" value="ECO:0007669"/>
    <property type="project" value="InterPro"/>
</dbReference>
<comment type="caution">
    <text evidence="4">The sequence shown here is derived from an EMBL/GenBank/DDBJ whole genome shotgun (WGS) entry which is preliminary data.</text>
</comment>
<dbReference type="NCBIfam" id="TIGR00666">
    <property type="entry name" value="PBP4"/>
    <property type="match status" value="1"/>
</dbReference>
<dbReference type="PRINTS" id="PR00922">
    <property type="entry name" value="DADACBPTASE3"/>
</dbReference>
<dbReference type="GO" id="GO:0000270">
    <property type="term" value="P:peptidoglycan metabolic process"/>
    <property type="evidence" value="ECO:0007669"/>
    <property type="project" value="TreeGrafter"/>
</dbReference>
<dbReference type="PANTHER" id="PTHR30023">
    <property type="entry name" value="D-ALANYL-D-ALANINE CARBOXYPEPTIDASE"/>
    <property type="match status" value="1"/>
</dbReference>
<dbReference type="InterPro" id="IPR012338">
    <property type="entry name" value="Beta-lactam/transpept-like"/>
</dbReference>
<gene>
    <name evidence="4" type="primary">dacB</name>
    <name evidence="4" type="ORF">NCTC13063_01012</name>
</gene>
<keyword evidence="3" id="KW-0732">Signal</keyword>
<keyword evidence="2 4" id="KW-0378">Hydrolase</keyword>
<organism evidence="4 5">
    <name type="scientific">Segatella buccae</name>
    <dbReference type="NCBI Taxonomy" id="28126"/>
    <lineage>
        <taxon>Bacteria</taxon>
        <taxon>Pseudomonadati</taxon>
        <taxon>Bacteroidota</taxon>
        <taxon>Bacteroidia</taxon>
        <taxon>Bacteroidales</taxon>
        <taxon>Prevotellaceae</taxon>
        <taxon>Segatella</taxon>
    </lineage>
</organism>
<keyword evidence="4" id="KW-0645">Protease</keyword>
<proteinExistence type="inferred from homology"/>
<dbReference type="Gene3D" id="3.40.710.10">
    <property type="entry name" value="DD-peptidase/beta-lactamase superfamily"/>
    <property type="match status" value="1"/>
</dbReference>
<name>A0AAQ1UHW7_9BACT</name>
<evidence type="ECO:0000256" key="1">
    <source>
        <dbReference type="ARBA" id="ARBA00006096"/>
    </source>
</evidence>
<dbReference type="PANTHER" id="PTHR30023:SF0">
    <property type="entry name" value="PENICILLIN-SENSITIVE CARBOXYPEPTIDASE A"/>
    <property type="match status" value="1"/>
</dbReference>
<feature type="signal peptide" evidence="3">
    <location>
        <begin position="1"/>
        <end position="24"/>
    </location>
</feature>
<dbReference type="GO" id="GO:0009002">
    <property type="term" value="F:serine-type D-Ala-D-Ala carboxypeptidase activity"/>
    <property type="evidence" value="ECO:0007669"/>
    <property type="project" value="UniProtKB-EC"/>
</dbReference>
<comment type="similarity">
    <text evidence="1">Belongs to the peptidase S13 family.</text>
</comment>
<sequence>MMKRNWKYLCTALLALFVALPLSAQREDERIEDNDDSAVADAQMVDSLLADSVALPWPQSVQRQIDRLLESKLFETSQVGMMVWDLNADSCIYARNARQLLRPASTMKLVTAITAIDRLGGSYQFKTQLKYTGTIENGTLTGDLYCVGGMDPRFNSDDMTAFVSSLREMGVDTIRGSIYADKTMKDDALYGEGWCWDDDNPTLTPLLIGRKDLFMDRFTSKLREAGVVFSAFATSNRRCPADAYSIVTRFHTIDQILMRMLKESDNLYAESMFYQLAASTGNRPAGAGSARALVKQLIDKIGLEASRYKIADGSGLSLYNYVSAELLTRLLRYAYKNDNIYLQLSQALPVAGVDGTLKKRMHGSFTSGNVHAKTGTLTGIISLAGYCTASNGHKLCFAIINQGVMHGKNARAFQDRVCTVLCQPQ</sequence>
<reference evidence="4 5" key="1">
    <citation type="submission" date="2018-06" db="EMBL/GenBank/DDBJ databases">
        <authorList>
            <consortium name="Pathogen Informatics"/>
            <person name="Doyle S."/>
        </authorList>
    </citation>
    <scope>NUCLEOTIDE SEQUENCE [LARGE SCALE GENOMIC DNA]</scope>
    <source>
        <strain evidence="4 5">NCTC13063</strain>
    </source>
</reference>
<feature type="chain" id="PRO_5042927970" evidence="3">
    <location>
        <begin position="25"/>
        <end position="425"/>
    </location>
</feature>